<feature type="signal peptide" evidence="1">
    <location>
        <begin position="1"/>
        <end position="18"/>
    </location>
</feature>
<evidence type="ECO:0000256" key="1">
    <source>
        <dbReference type="SAM" id="SignalP"/>
    </source>
</evidence>
<dbReference type="EMBL" id="JAWWNJ010000077">
    <property type="protein sequence ID" value="KAK7005622.1"/>
    <property type="molecule type" value="Genomic_DNA"/>
</dbReference>
<reference evidence="3 4" key="1">
    <citation type="journal article" date="2024" name="J Genomics">
        <title>Draft genome sequencing and assembly of Favolaschia claudopus CIRM-BRFM 2984 isolated from oak limbs.</title>
        <authorList>
            <person name="Navarro D."/>
            <person name="Drula E."/>
            <person name="Chaduli D."/>
            <person name="Cazenave R."/>
            <person name="Ahrendt S."/>
            <person name="Wang J."/>
            <person name="Lipzen A."/>
            <person name="Daum C."/>
            <person name="Barry K."/>
            <person name="Grigoriev I.V."/>
            <person name="Favel A."/>
            <person name="Rosso M.N."/>
            <person name="Martin F."/>
        </authorList>
    </citation>
    <scope>NUCLEOTIDE SEQUENCE [LARGE SCALE GENOMIC DNA]</scope>
    <source>
        <strain evidence="3 4">CIRM-BRFM 2984</strain>
    </source>
</reference>
<dbReference type="PROSITE" id="PS51257">
    <property type="entry name" value="PROKAR_LIPOPROTEIN"/>
    <property type="match status" value="1"/>
</dbReference>
<sequence>MKASTFVTFAAAAGLASAQSLSTGCTNSLKVILGLYLSSIVWLHSVTGHSNLSDAACLNPSSLLSFFVGNAQSVPDTVDNWLTGLCPLGFCSDESLAAVVANVTAGCANDFGMVDGLPETVTKIVQEVYPTARSIACLKDNASQKLCVTQTLNNLQDIVGKLSFTDFSLNTAFADFQKILVGAKNLACTSCTKAAFRLASQMSLVSQFLEAQQQAASQIDAICGANFIEDSSSDSQDNVSQTATNEAFVANKPNSALSLTTSKAAGALILFFSAFTLLG</sequence>
<feature type="chain" id="PRO_5043709953" description="DUF7729 domain-containing protein" evidence="1">
    <location>
        <begin position="19"/>
        <end position="279"/>
    </location>
</feature>
<feature type="domain" description="DUF7729" evidence="2">
    <location>
        <begin position="95"/>
        <end position="230"/>
    </location>
</feature>
<dbReference type="PANTHER" id="PTHR34862">
    <property type="entry name" value="SPARK DOMAIN-CONTAINING PROTEIN"/>
    <property type="match status" value="1"/>
</dbReference>
<keyword evidence="1" id="KW-0732">Signal</keyword>
<proteinExistence type="predicted"/>
<dbReference type="Proteomes" id="UP001362999">
    <property type="component" value="Unassembled WGS sequence"/>
</dbReference>
<dbReference type="Pfam" id="PF24855">
    <property type="entry name" value="DUF7729"/>
    <property type="match status" value="1"/>
</dbReference>
<dbReference type="InterPro" id="IPR056146">
    <property type="entry name" value="DUF7729"/>
</dbReference>
<keyword evidence="4" id="KW-1185">Reference proteome</keyword>
<dbReference type="AlphaFoldDB" id="A0AAW0A941"/>
<protein>
    <recommendedName>
        <fullName evidence="2">DUF7729 domain-containing protein</fullName>
    </recommendedName>
</protein>
<name>A0AAW0A941_9AGAR</name>
<evidence type="ECO:0000313" key="3">
    <source>
        <dbReference type="EMBL" id="KAK7005622.1"/>
    </source>
</evidence>
<gene>
    <name evidence="3" type="ORF">R3P38DRAFT_3038602</name>
</gene>
<comment type="caution">
    <text evidence="3">The sequence shown here is derived from an EMBL/GenBank/DDBJ whole genome shotgun (WGS) entry which is preliminary data.</text>
</comment>
<evidence type="ECO:0000259" key="2">
    <source>
        <dbReference type="Pfam" id="PF24855"/>
    </source>
</evidence>
<evidence type="ECO:0000313" key="4">
    <source>
        <dbReference type="Proteomes" id="UP001362999"/>
    </source>
</evidence>
<accession>A0AAW0A941</accession>
<organism evidence="3 4">
    <name type="scientific">Favolaschia claudopus</name>
    <dbReference type="NCBI Taxonomy" id="2862362"/>
    <lineage>
        <taxon>Eukaryota</taxon>
        <taxon>Fungi</taxon>
        <taxon>Dikarya</taxon>
        <taxon>Basidiomycota</taxon>
        <taxon>Agaricomycotina</taxon>
        <taxon>Agaricomycetes</taxon>
        <taxon>Agaricomycetidae</taxon>
        <taxon>Agaricales</taxon>
        <taxon>Marasmiineae</taxon>
        <taxon>Mycenaceae</taxon>
        <taxon>Favolaschia</taxon>
    </lineage>
</organism>
<dbReference type="PANTHER" id="PTHR34862:SF1">
    <property type="entry name" value="SPARK DOMAIN-CONTAINING PROTEIN"/>
    <property type="match status" value="1"/>
</dbReference>